<dbReference type="OrthoDB" id="872894at2"/>
<dbReference type="STRING" id="400092.PKOR_05260"/>
<dbReference type="PATRIC" id="fig|400092.3.peg.1167"/>
<dbReference type="KEGG" id="pko:PKOR_05260"/>
<evidence type="ECO:0000313" key="2">
    <source>
        <dbReference type="Proteomes" id="UP000033109"/>
    </source>
</evidence>
<accession>A0A0E3ZF68</accession>
<dbReference type="EMBL" id="CP009621">
    <property type="protein sequence ID" value="AKD02639.1"/>
    <property type="molecule type" value="Genomic_DNA"/>
</dbReference>
<evidence type="ECO:0000313" key="1">
    <source>
        <dbReference type="EMBL" id="AKD02639.1"/>
    </source>
</evidence>
<dbReference type="Pfam" id="PF13030">
    <property type="entry name" value="DUF3891"/>
    <property type="match status" value="1"/>
</dbReference>
<evidence type="ECO:0008006" key="3">
    <source>
        <dbReference type="Google" id="ProtNLM"/>
    </source>
</evidence>
<name>A0A0E3ZF68_9BACT</name>
<organism evidence="1 2">
    <name type="scientific">Pontibacter korlensis</name>
    <dbReference type="NCBI Taxonomy" id="400092"/>
    <lineage>
        <taxon>Bacteria</taxon>
        <taxon>Pseudomonadati</taxon>
        <taxon>Bacteroidota</taxon>
        <taxon>Cytophagia</taxon>
        <taxon>Cytophagales</taxon>
        <taxon>Hymenobacteraceae</taxon>
        <taxon>Pontibacter</taxon>
    </lineage>
</organism>
<dbReference type="InterPro" id="IPR024992">
    <property type="entry name" value="DUF3891"/>
</dbReference>
<protein>
    <recommendedName>
        <fullName evidence="3">DUF3891 domain-containing protein</fullName>
    </recommendedName>
</protein>
<dbReference type="AlphaFoldDB" id="A0A0E3ZF68"/>
<keyword evidence="2" id="KW-1185">Reference proteome</keyword>
<sequence length="245" mass="28347">MIVNTITEGWEVIYQQAHGLLAAELAYYLKPELQCPHWVDTIVAIANHDNRQRTWRGKDGLTPAGAPADFTLQPNNLEQARELMHAVRFQSRWVALLTSMHMSYLYESRRSENKTTAAFLDEQLALQKACRQSLRISKKQTEQAYAIMQWCDRFSLILCRNELPADERVLEITAGPDGRTYFVKQLQTGVVHVEPWPFAQPQLEVQVEYRILKQLQFMDDKELAQALHEAKVQYKKWTLGQTLSS</sequence>
<gene>
    <name evidence="1" type="ORF">PKOR_05260</name>
</gene>
<reference evidence="1 2" key="1">
    <citation type="journal article" date="2015" name="Sci. Rep.">
        <title>Unraveling adaptation of Pontibacter korlensis to radiation and infertility in desert through complete genome and comparative transcriptomic analysis.</title>
        <authorList>
            <person name="Dai J."/>
            <person name="Dai W."/>
            <person name="Qiu C."/>
            <person name="Yang Z."/>
            <person name="Zhang Y."/>
            <person name="Zhou M."/>
            <person name="Zhang L."/>
            <person name="Fang C."/>
            <person name="Gao Q."/>
            <person name="Yang Q."/>
            <person name="Li X."/>
            <person name="Wang Z."/>
            <person name="Wang Z."/>
            <person name="Jia Z."/>
            <person name="Chen X."/>
        </authorList>
    </citation>
    <scope>NUCLEOTIDE SEQUENCE [LARGE SCALE GENOMIC DNA]</scope>
    <source>
        <strain evidence="1 2">X14-1T</strain>
    </source>
</reference>
<dbReference type="Proteomes" id="UP000033109">
    <property type="component" value="Chromosome"/>
</dbReference>
<dbReference type="RefSeq" id="WP_046309536.1">
    <property type="nucleotide sequence ID" value="NZ_CBCSCY010000009.1"/>
</dbReference>
<proteinExistence type="predicted"/>
<dbReference type="HOGENOM" id="CLU_1146634_0_0_10"/>